<feature type="region of interest" description="Disordered" evidence="1">
    <location>
        <begin position="25"/>
        <end position="94"/>
    </location>
</feature>
<accession>A0A0A8ZNU2</accession>
<organism evidence="2">
    <name type="scientific">Arundo donax</name>
    <name type="common">Giant reed</name>
    <name type="synonym">Donax arundinaceus</name>
    <dbReference type="NCBI Taxonomy" id="35708"/>
    <lineage>
        <taxon>Eukaryota</taxon>
        <taxon>Viridiplantae</taxon>
        <taxon>Streptophyta</taxon>
        <taxon>Embryophyta</taxon>
        <taxon>Tracheophyta</taxon>
        <taxon>Spermatophyta</taxon>
        <taxon>Magnoliopsida</taxon>
        <taxon>Liliopsida</taxon>
        <taxon>Poales</taxon>
        <taxon>Poaceae</taxon>
        <taxon>PACMAD clade</taxon>
        <taxon>Arundinoideae</taxon>
        <taxon>Arundineae</taxon>
        <taxon>Arundo</taxon>
    </lineage>
</organism>
<protein>
    <submittedName>
        <fullName evidence="2">Uncharacterized protein</fullName>
    </submittedName>
</protein>
<feature type="compositionally biased region" description="Basic residues" evidence="1">
    <location>
        <begin position="56"/>
        <end position="71"/>
    </location>
</feature>
<evidence type="ECO:0000313" key="2">
    <source>
        <dbReference type="EMBL" id="JAD40466.1"/>
    </source>
</evidence>
<sequence>MGSRSTPSSQSPCLNLRLRRWCRRRRSGRSRRVRSRAAAASPSSRPSPSSWTAERKRMRSGSRTRRTRRRLAWGGAVPAGALGPRLSCQRQRPS</sequence>
<evidence type="ECO:0000256" key="1">
    <source>
        <dbReference type="SAM" id="MobiDB-lite"/>
    </source>
</evidence>
<feature type="compositionally biased region" description="Low complexity" evidence="1">
    <location>
        <begin position="36"/>
        <end position="50"/>
    </location>
</feature>
<feature type="compositionally biased region" description="Basic residues" evidence="1">
    <location>
        <begin position="25"/>
        <end position="35"/>
    </location>
</feature>
<reference evidence="2" key="1">
    <citation type="submission" date="2014-09" db="EMBL/GenBank/DDBJ databases">
        <authorList>
            <person name="Magalhaes I.L.F."/>
            <person name="Oliveira U."/>
            <person name="Santos F.R."/>
            <person name="Vidigal T.H.D.A."/>
            <person name="Brescovit A.D."/>
            <person name="Santos A.J."/>
        </authorList>
    </citation>
    <scope>NUCLEOTIDE SEQUENCE</scope>
    <source>
        <tissue evidence="2">Shoot tissue taken approximately 20 cm above the soil surface</tissue>
    </source>
</reference>
<dbReference type="AlphaFoldDB" id="A0A0A8ZNU2"/>
<proteinExistence type="predicted"/>
<dbReference type="EMBL" id="GBRH01257429">
    <property type="protein sequence ID" value="JAD40466.1"/>
    <property type="molecule type" value="Transcribed_RNA"/>
</dbReference>
<reference evidence="2" key="2">
    <citation type="journal article" date="2015" name="Data Brief">
        <title>Shoot transcriptome of the giant reed, Arundo donax.</title>
        <authorList>
            <person name="Barrero R.A."/>
            <person name="Guerrero F.D."/>
            <person name="Moolhuijzen P."/>
            <person name="Goolsby J.A."/>
            <person name="Tidwell J."/>
            <person name="Bellgard S.E."/>
            <person name="Bellgard M.I."/>
        </authorList>
    </citation>
    <scope>NUCLEOTIDE SEQUENCE</scope>
    <source>
        <tissue evidence="2">Shoot tissue taken approximately 20 cm above the soil surface</tissue>
    </source>
</reference>
<name>A0A0A8ZNU2_ARUDO</name>